<dbReference type="Pfam" id="PF03772">
    <property type="entry name" value="Competence"/>
    <property type="match status" value="1"/>
</dbReference>
<evidence type="ECO:0000256" key="4">
    <source>
        <dbReference type="ARBA" id="ARBA00022989"/>
    </source>
</evidence>
<evidence type="ECO:0000256" key="6">
    <source>
        <dbReference type="SAM" id="Phobius"/>
    </source>
</evidence>
<dbReference type="EMBL" id="JAUJWW010000002">
    <property type="protein sequence ID" value="MDN7226895.1"/>
    <property type="molecule type" value="Genomic_DNA"/>
</dbReference>
<dbReference type="InterPro" id="IPR004477">
    <property type="entry name" value="ComEC_N"/>
</dbReference>
<dbReference type="RefSeq" id="WP_301725768.1">
    <property type="nucleotide sequence ID" value="NZ_JAUJWW010000002.1"/>
</dbReference>
<feature type="transmembrane region" description="Helical" evidence="6">
    <location>
        <begin position="287"/>
        <end position="307"/>
    </location>
</feature>
<feature type="transmembrane region" description="Helical" evidence="6">
    <location>
        <begin position="438"/>
        <end position="456"/>
    </location>
</feature>
<dbReference type="InterPro" id="IPR036866">
    <property type="entry name" value="RibonucZ/Hydroxyglut_hydro"/>
</dbReference>
<dbReference type="Gene3D" id="3.60.15.10">
    <property type="entry name" value="Ribonuclease Z/Hydroxyacylglutathione hydrolase-like"/>
    <property type="match status" value="1"/>
</dbReference>
<name>A0ABT8MPU9_9BACL</name>
<evidence type="ECO:0000313" key="9">
    <source>
        <dbReference type="Proteomes" id="UP001172054"/>
    </source>
</evidence>
<dbReference type="InterPro" id="IPR035681">
    <property type="entry name" value="ComA-like_MBL"/>
</dbReference>
<organism evidence="8 9">
    <name type="scientific">Planococcus liqunii</name>
    <dbReference type="NCBI Taxonomy" id="3058394"/>
    <lineage>
        <taxon>Bacteria</taxon>
        <taxon>Bacillati</taxon>
        <taxon>Bacillota</taxon>
        <taxon>Bacilli</taxon>
        <taxon>Bacillales</taxon>
        <taxon>Caryophanaceae</taxon>
        <taxon>Planococcus</taxon>
    </lineage>
</organism>
<evidence type="ECO:0000256" key="5">
    <source>
        <dbReference type="ARBA" id="ARBA00023136"/>
    </source>
</evidence>
<dbReference type="NCBIfam" id="TIGR00360">
    <property type="entry name" value="ComEC_N-term"/>
    <property type="match status" value="1"/>
</dbReference>
<dbReference type="PANTHER" id="PTHR30619">
    <property type="entry name" value="DNA INTERNALIZATION/COMPETENCE PROTEIN COMEC/REC2"/>
    <property type="match status" value="1"/>
</dbReference>
<comment type="subcellular location">
    <subcellularLocation>
        <location evidence="1">Cell membrane</location>
        <topology evidence="1">Multi-pass membrane protein</topology>
    </subcellularLocation>
</comment>
<dbReference type="Pfam" id="PF00753">
    <property type="entry name" value="Lactamase_B"/>
    <property type="match status" value="2"/>
</dbReference>
<dbReference type="SUPFAM" id="SSF56281">
    <property type="entry name" value="Metallo-hydrolase/oxidoreductase"/>
    <property type="match status" value="1"/>
</dbReference>
<feature type="transmembrane region" description="Helical" evidence="6">
    <location>
        <begin position="343"/>
        <end position="364"/>
    </location>
</feature>
<evidence type="ECO:0000259" key="7">
    <source>
        <dbReference type="SMART" id="SM00849"/>
    </source>
</evidence>
<feature type="transmembrane region" description="Helical" evidence="6">
    <location>
        <begin position="376"/>
        <end position="399"/>
    </location>
</feature>
<evidence type="ECO:0000256" key="1">
    <source>
        <dbReference type="ARBA" id="ARBA00004651"/>
    </source>
</evidence>
<gene>
    <name evidence="8" type="ORF">QWY15_06240</name>
</gene>
<comment type="caution">
    <text evidence="8">The sequence shown here is derived from an EMBL/GenBank/DDBJ whole genome shotgun (WGS) entry which is preliminary data.</text>
</comment>
<feature type="transmembrane region" description="Helical" evidence="6">
    <location>
        <begin position="220"/>
        <end position="240"/>
    </location>
</feature>
<dbReference type="SMART" id="SM00849">
    <property type="entry name" value="Lactamase_B"/>
    <property type="match status" value="1"/>
</dbReference>
<keyword evidence="9" id="KW-1185">Reference proteome</keyword>
<dbReference type="NCBIfam" id="TIGR00361">
    <property type="entry name" value="ComEC_Rec2"/>
    <property type="match status" value="1"/>
</dbReference>
<keyword evidence="3 6" id="KW-0812">Transmembrane</keyword>
<keyword evidence="2" id="KW-1003">Cell membrane</keyword>
<protein>
    <submittedName>
        <fullName evidence="8">DNA internalization-related competence protein ComEC/Rec2</fullName>
    </submittedName>
</protein>
<feature type="transmembrane region" description="Helical" evidence="6">
    <location>
        <begin position="252"/>
        <end position="275"/>
    </location>
</feature>
<sequence>MAIAIVLATLAAHETPATLVFMALLFCWMGWKREALLHMGIIAILSAGFFLLQEIRSQDSFDYSQPYAGELRFDSDYVIDGDGLRGFARLDGGTRVYAKYRIATAEEKAALEESLFESLLFIQGTFEAPSPPSHRFSFDMQKYLDHNGAKHILAVESIIGVEKQETVISKLYRQRQWLKKHIQNTFPSSLATEAEALLIGEQENMANEDRLMYQTLGITHLFAISGLHVAILVGIVYFVLLRLRVRKETALVLLLGILPVYAVLAGGAPSVLRSVFMVSAVLAVRLFNLRVSIAHILLGSFVFFILWNPFMMYDIGFQLSYGATFGIIYSSRFLTADQSAIKSGLILTAISQVTLYPLLLFHFYEISLSAFLVNSLFVPLYTLFILPANLVLLALTFIFQPAADIAFGIYEPLRALIEKFMVWLSGLPYQMWNPGKPGAWMLVALFVSVLLFYSLAEQGFRYWQLLVLIVPAVVFTLLPYFDPALKVAFLDVGQGDSAVIELPYRQGVYVIDSGGLLRFDTEEFKKRGRPYEVGRQIVAPYLKGNGLSSVDVLVLSHADADHAEGAEELFPLLRIKELHLSPGSQAEGIIRDIAPFAKEAAVRFPGRGSGWAKGGATFRYLSPADAEYEGNNDSLVLLVESGEYRVLFTGDLEEAGERDLEAAYGRALSGLTVLKVGHHGSKTSSSQAFLELVEPKLSIFSTGIDNRYGHPSEEVVDRFNALGLPTLNTADAGTIEMEIKNGQVTLQTMR</sequence>
<keyword evidence="5 6" id="KW-0472">Membrane</keyword>
<feature type="transmembrane region" description="Helical" evidence="6">
    <location>
        <begin position="313"/>
        <end position="331"/>
    </location>
</feature>
<dbReference type="InterPro" id="IPR052159">
    <property type="entry name" value="Competence_DNA_uptake"/>
</dbReference>
<proteinExistence type="predicted"/>
<reference evidence="8 9" key="1">
    <citation type="submission" date="2023-06" db="EMBL/GenBank/DDBJ databases">
        <title>Novel species in genus Planococcus.</title>
        <authorList>
            <person name="Ning S."/>
        </authorList>
    </citation>
    <scope>NUCLEOTIDE SEQUENCE [LARGE SCALE GENOMIC DNA]</scope>
    <source>
        <strain evidence="8 9">N064</strain>
    </source>
</reference>
<evidence type="ECO:0000256" key="2">
    <source>
        <dbReference type="ARBA" id="ARBA00022475"/>
    </source>
</evidence>
<feature type="domain" description="Metallo-beta-lactamase" evidence="7">
    <location>
        <begin position="494"/>
        <end position="704"/>
    </location>
</feature>
<evidence type="ECO:0000313" key="8">
    <source>
        <dbReference type="EMBL" id="MDN7226895.1"/>
    </source>
</evidence>
<accession>A0ABT8MPU9</accession>
<evidence type="ECO:0000256" key="3">
    <source>
        <dbReference type="ARBA" id="ARBA00022692"/>
    </source>
</evidence>
<feature type="transmembrane region" description="Helical" evidence="6">
    <location>
        <begin position="35"/>
        <end position="52"/>
    </location>
</feature>
<dbReference type="CDD" id="cd07731">
    <property type="entry name" value="ComA-like_MBL-fold"/>
    <property type="match status" value="1"/>
</dbReference>
<keyword evidence="4 6" id="KW-1133">Transmembrane helix</keyword>
<dbReference type="InterPro" id="IPR004797">
    <property type="entry name" value="Competence_ComEC/Rec2"/>
</dbReference>
<dbReference type="Proteomes" id="UP001172054">
    <property type="component" value="Unassembled WGS sequence"/>
</dbReference>
<dbReference type="PANTHER" id="PTHR30619:SF1">
    <property type="entry name" value="RECOMBINATION PROTEIN 2"/>
    <property type="match status" value="1"/>
</dbReference>
<feature type="transmembrane region" description="Helical" evidence="6">
    <location>
        <begin position="462"/>
        <end position="481"/>
    </location>
</feature>
<dbReference type="InterPro" id="IPR001279">
    <property type="entry name" value="Metallo-B-lactamas"/>
</dbReference>